<gene>
    <name evidence="1" type="ORF">L2E82_49712</name>
</gene>
<comment type="caution">
    <text evidence="1">The sequence shown here is derived from an EMBL/GenBank/DDBJ whole genome shotgun (WGS) entry which is preliminary data.</text>
</comment>
<reference evidence="1 2" key="2">
    <citation type="journal article" date="2022" name="Mol. Ecol. Resour.">
        <title>The genomes of chicory, endive, great burdock and yacon provide insights into Asteraceae paleo-polyploidization history and plant inulin production.</title>
        <authorList>
            <person name="Fan W."/>
            <person name="Wang S."/>
            <person name="Wang H."/>
            <person name="Wang A."/>
            <person name="Jiang F."/>
            <person name="Liu H."/>
            <person name="Zhao H."/>
            <person name="Xu D."/>
            <person name="Zhang Y."/>
        </authorList>
    </citation>
    <scope>NUCLEOTIDE SEQUENCE [LARGE SCALE GENOMIC DNA]</scope>
    <source>
        <strain evidence="2">cv. Punajuju</strain>
        <tissue evidence="1">Leaves</tissue>
    </source>
</reference>
<evidence type="ECO:0000313" key="2">
    <source>
        <dbReference type="Proteomes" id="UP001055811"/>
    </source>
</evidence>
<organism evidence="1 2">
    <name type="scientific">Cichorium intybus</name>
    <name type="common">Chicory</name>
    <dbReference type="NCBI Taxonomy" id="13427"/>
    <lineage>
        <taxon>Eukaryota</taxon>
        <taxon>Viridiplantae</taxon>
        <taxon>Streptophyta</taxon>
        <taxon>Embryophyta</taxon>
        <taxon>Tracheophyta</taxon>
        <taxon>Spermatophyta</taxon>
        <taxon>Magnoliopsida</taxon>
        <taxon>eudicotyledons</taxon>
        <taxon>Gunneridae</taxon>
        <taxon>Pentapetalae</taxon>
        <taxon>asterids</taxon>
        <taxon>campanulids</taxon>
        <taxon>Asterales</taxon>
        <taxon>Asteraceae</taxon>
        <taxon>Cichorioideae</taxon>
        <taxon>Cichorieae</taxon>
        <taxon>Cichoriinae</taxon>
        <taxon>Cichorium</taxon>
    </lineage>
</organism>
<accession>A0ACB8Z043</accession>
<sequence length="236" mass="25683">MAAYCKELKILSDKLSNVDAPVTEQQRVLQLIAGLNDQYEGVAMPIQQTTPLPDFSEARSRLILEESRKAHQTSGTALLSTAAVAPSTQLPTTASGSPQAFHTTGRGFQDPSQPHQRQGGRGSDPSWQRGRGRGGRGRGWGWSRGRSNYGNNAGPYAFYPPQPWNNQSQPWNEFNKPWNVPPCPYPTAPGQRPPSQSPGILGAPPSQVAYASSESSYTPTNIEQAMHTMTLNPDQN</sequence>
<reference evidence="2" key="1">
    <citation type="journal article" date="2022" name="Mol. Ecol. Resour.">
        <title>The genomes of chicory, endive, great burdock and yacon provide insights into Asteraceae palaeo-polyploidization history and plant inulin production.</title>
        <authorList>
            <person name="Fan W."/>
            <person name="Wang S."/>
            <person name="Wang H."/>
            <person name="Wang A."/>
            <person name="Jiang F."/>
            <person name="Liu H."/>
            <person name="Zhao H."/>
            <person name="Xu D."/>
            <person name="Zhang Y."/>
        </authorList>
    </citation>
    <scope>NUCLEOTIDE SEQUENCE [LARGE SCALE GENOMIC DNA]</scope>
    <source>
        <strain evidence="2">cv. Punajuju</strain>
    </source>
</reference>
<protein>
    <submittedName>
        <fullName evidence="1">Uncharacterized protein</fullName>
    </submittedName>
</protein>
<dbReference type="Proteomes" id="UP001055811">
    <property type="component" value="Linkage Group LG09"/>
</dbReference>
<evidence type="ECO:0000313" key="1">
    <source>
        <dbReference type="EMBL" id="KAI3691364.1"/>
    </source>
</evidence>
<keyword evidence="2" id="KW-1185">Reference proteome</keyword>
<name>A0ACB8Z043_CICIN</name>
<proteinExistence type="predicted"/>
<dbReference type="EMBL" id="CM042017">
    <property type="protein sequence ID" value="KAI3691364.1"/>
    <property type="molecule type" value="Genomic_DNA"/>
</dbReference>